<evidence type="ECO:0000313" key="2">
    <source>
        <dbReference type="Ensembl" id="ENSACIP00000025707.1"/>
    </source>
</evidence>
<dbReference type="AlphaFoldDB" id="A0A3Q0SSF8"/>
<proteinExistence type="predicted"/>
<dbReference type="GO" id="GO:0016604">
    <property type="term" value="C:nuclear body"/>
    <property type="evidence" value="ECO:0007669"/>
    <property type="project" value="TreeGrafter"/>
</dbReference>
<reference evidence="2" key="1">
    <citation type="submission" date="2025-08" db="UniProtKB">
        <authorList>
            <consortium name="Ensembl"/>
        </authorList>
    </citation>
    <scope>IDENTIFICATION</scope>
</reference>
<dbReference type="PANTHER" id="PTHR15132">
    <property type="entry name" value="SNRNA-ACTIVATING PROTEIN COMPLEX SUBUNIT 2"/>
    <property type="match status" value="1"/>
</dbReference>
<dbReference type="Ensembl" id="ENSACIT00000026380.1">
    <property type="protein sequence ID" value="ENSACIP00000025707.1"/>
    <property type="gene ID" value="ENSACIG00000019919.1"/>
</dbReference>
<dbReference type="OMA" id="APIEVWI"/>
<dbReference type="GeneTree" id="ENSGT00390000017407"/>
<protein>
    <submittedName>
        <fullName evidence="2">Uncharacterized protein</fullName>
    </submittedName>
</protein>
<dbReference type="PANTHER" id="PTHR15132:SF1">
    <property type="entry name" value="SNRNA-ACTIVATING PROTEIN COMPLEX SUBUNIT 2"/>
    <property type="match status" value="1"/>
</dbReference>
<organism evidence="2 3">
    <name type="scientific">Amphilophus citrinellus</name>
    <name type="common">Midas cichlid</name>
    <name type="synonym">Cichlasoma citrinellum</name>
    <dbReference type="NCBI Taxonomy" id="61819"/>
    <lineage>
        <taxon>Eukaryota</taxon>
        <taxon>Metazoa</taxon>
        <taxon>Chordata</taxon>
        <taxon>Craniata</taxon>
        <taxon>Vertebrata</taxon>
        <taxon>Euteleostomi</taxon>
        <taxon>Actinopterygii</taxon>
        <taxon>Neopterygii</taxon>
        <taxon>Teleostei</taxon>
        <taxon>Neoteleostei</taxon>
        <taxon>Acanthomorphata</taxon>
        <taxon>Ovalentaria</taxon>
        <taxon>Cichlomorphae</taxon>
        <taxon>Cichliformes</taxon>
        <taxon>Cichlidae</taxon>
        <taxon>New World cichlids</taxon>
        <taxon>Cichlasomatinae</taxon>
        <taxon>Heroini</taxon>
        <taxon>Amphilophus</taxon>
    </lineage>
</organism>
<reference evidence="2" key="2">
    <citation type="submission" date="2025-09" db="UniProtKB">
        <authorList>
            <consortium name="Ensembl"/>
        </authorList>
    </citation>
    <scope>IDENTIFICATION</scope>
</reference>
<feature type="compositionally biased region" description="Polar residues" evidence="1">
    <location>
        <begin position="255"/>
        <end position="272"/>
    </location>
</feature>
<dbReference type="GO" id="GO:0016251">
    <property type="term" value="F:RNA polymerase II general transcription initiation factor activity"/>
    <property type="evidence" value="ECO:0007669"/>
    <property type="project" value="InterPro"/>
</dbReference>
<dbReference type="Proteomes" id="UP000261340">
    <property type="component" value="Unplaced"/>
</dbReference>
<accession>A0A3Q0SSF8</accession>
<evidence type="ECO:0000313" key="3">
    <source>
        <dbReference type="Proteomes" id="UP000261340"/>
    </source>
</evidence>
<feature type="compositionally biased region" description="Low complexity" evidence="1">
    <location>
        <begin position="137"/>
        <end position="147"/>
    </location>
</feature>
<name>A0A3Q0SSF8_AMPCI</name>
<feature type="region of interest" description="Disordered" evidence="1">
    <location>
        <begin position="137"/>
        <end position="157"/>
    </location>
</feature>
<sequence>MKPIPRITRTKYYHRLNNEPEGSDKVVCKWHREEKKKLVIAMKRLNTRTAGGKTNIDSAFLRKYVPNRSISEVGFKLKKKRREEKNARKPIEEWTHVAASLAGTLEETISTAFSQSTSSSATSLTSVPSSVSSTVASTSSAISSPTPHTLPQSTSAKECHARFGRTSKYATKDSPRTFGVKCVVDFEKIYCFLSVIQKPSQDCHLTPMESAIVLDLLMSLPEELPLLDCKKLRKHMIQVQPAAYSKSLALRNQTVTSNKADSQSSQSYNTSTELEDSNVMPPPLNPFIVPLTLLKRRQEEFNIT</sequence>
<dbReference type="Pfam" id="PF11035">
    <property type="entry name" value="SNAPC2"/>
    <property type="match status" value="1"/>
</dbReference>
<dbReference type="GO" id="GO:0009301">
    <property type="term" value="P:snRNA transcription"/>
    <property type="evidence" value="ECO:0007669"/>
    <property type="project" value="InterPro"/>
</dbReference>
<feature type="region of interest" description="Disordered" evidence="1">
    <location>
        <begin position="255"/>
        <end position="279"/>
    </location>
</feature>
<evidence type="ECO:0000256" key="1">
    <source>
        <dbReference type="SAM" id="MobiDB-lite"/>
    </source>
</evidence>
<dbReference type="InterPro" id="IPR021281">
    <property type="entry name" value="SNAPC2"/>
</dbReference>
<keyword evidence="3" id="KW-1185">Reference proteome</keyword>
<dbReference type="STRING" id="61819.ENSACIP00000025707"/>